<dbReference type="PANTHER" id="PTHR46577:SF1">
    <property type="entry name" value="HTH-TYPE TRANSCRIPTIONAL REGULATORY PROTEIN GABR"/>
    <property type="match status" value="1"/>
</dbReference>
<keyword evidence="2" id="KW-0808">Transferase</keyword>
<dbReference type="InterPro" id="IPR051446">
    <property type="entry name" value="HTH_trans_reg/aminotransferase"/>
</dbReference>
<dbReference type="GO" id="GO:0008483">
    <property type="term" value="F:transaminase activity"/>
    <property type="evidence" value="ECO:0007669"/>
    <property type="project" value="UniProtKB-KW"/>
</dbReference>
<dbReference type="InterPro" id="IPR015424">
    <property type="entry name" value="PyrdxlP-dep_Trfase"/>
</dbReference>
<dbReference type="InterPro" id="IPR004839">
    <property type="entry name" value="Aminotransferase_I/II_large"/>
</dbReference>
<dbReference type="InterPro" id="IPR015421">
    <property type="entry name" value="PyrdxlP-dep_Trfase_major"/>
</dbReference>
<dbReference type="RefSeq" id="WP_197965801.1">
    <property type="nucleotide sequence ID" value="NZ_JACEGD010000007.1"/>
</dbReference>
<sequence length="380" mass="42037">MSLAAEDTLAVLPQQTQLVDFRRNFPPPTPLTKEALNSALVELQNSPNLTDDLRFPRYNGSETDRVAGAMWLKQRFKSDVSEERIVLSNGTQSTALMVLAQIARPGGVLLTEELTYPAMKPLARLLGIQVHGVDMDADGLRPDALASVARKTGAKVFHCIPTFQNPTTAIMPAERRQEIAEVARMHDLQILEDDIYGVLLEDGPPPVASYAPERTWYMLGLSKSLSLQLRITYLLTPEGAVPSQYFWPATMTTNWMPAPLPTEVATKWVLDGTAARLLSSVRRETAERHLIANDVLRGIQLRSHPQCYHLWVDLPSGWSSDAFAERARRIGIFVSSTRSFAVSEASAPNKVRLGLGVPNDPGVLKVSLEALRDLMSDEPY</sequence>
<evidence type="ECO:0000313" key="3">
    <source>
        <dbReference type="Proteomes" id="UP001194539"/>
    </source>
</evidence>
<dbReference type="EMBL" id="JACEGD010000007">
    <property type="protein sequence ID" value="MBH5386427.1"/>
    <property type="molecule type" value="Genomic_DNA"/>
</dbReference>
<dbReference type="Proteomes" id="UP001194539">
    <property type="component" value="Unassembled WGS sequence"/>
</dbReference>
<gene>
    <name evidence="2" type="ORF">H1B27_09030</name>
</gene>
<dbReference type="Gene3D" id="3.40.640.10">
    <property type="entry name" value="Type I PLP-dependent aspartate aminotransferase-like (Major domain)"/>
    <property type="match status" value="1"/>
</dbReference>
<comment type="caution">
    <text evidence="2">The sequence shown here is derived from an EMBL/GenBank/DDBJ whole genome shotgun (WGS) entry which is preliminary data.</text>
</comment>
<dbReference type="CDD" id="cd00609">
    <property type="entry name" value="AAT_like"/>
    <property type="match status" value="1"/>
</dbReference>
<proteinExistence type="predicted"/>
<name>A0ABS0NZJ3_9BRAD</name>
<keyword evidence="2" id="KW-0032">Aminotransferase</keyword>
<evidence type="ECO:0000313" key="2">
    <source>
        <dbReference type="EMBL" id="MBH5386427.1"/>
    </source>
</evidence>
<dbReference type="SUPFAM" id="SSF53383">
    <property type="entry name" value="PLP-dependent transferases"/>
    <property type="match status" value="1"/>
</dbReference>
<evidence type="ECO:0000259" key="1">
    <source>
        <dbReference type="Pfam" id="PF00155"/>
    </source>
</evidence>
<dbReference type="Pfam" id="PF00155">
    <property type="entry name" value="Aminotran_1_2"/>
    <property type="match status" value="1"/>
</dbReference>
<protein>
    <submittedName>
        <fullName evidence="2">PLP-dependent aminotransferase family protein</fullName>
    </submittedName>
</protein>
<accession>A0ABS0NZJ3</accession>
<reference evidence="2 3" key="1">
    <citation type="submission" date="2020-07" db="EMBL/GenBank/DDBJ databases">
        <title>Bradyrhizobium diversity isolated from nodules of indigenous legumes of Western Australia.</title>
        <authorList>
            <person name="Klepa M.S."/>
        </authorList>
    </citation>
    <scope>NUCLEOTIDE SEQUENCE [LARGE SCALE GENOMIC DNA]</scope>
    <source>
        <strain evidence="2 3">CNPSo 4019</strain>
    </source>
</reference>
<feature type="domain" description="Aminotransferase class I/classII large" evidence="1">
    <location>
        <begin position="54"/>
        <end position="355"/>
    </location>
</feature>
<keyword evidence="3" id="KW-1185">Reference proteome</keyword>
<organism evidence="2 3">
    <name type="scientific">Bradyrhizobium diversitatis</name>
    <dbReference type="NCBI Taxonomy" id="2755406"/>
    <lineage>
        <taxon>Bacteria</taxon>
        <taxon>Pseudomonadati</taxon>
        <taxon>Pseudomonadota</taxon>
        <taxon>Alphaproteobacteria</taxon>
        <taxon>Hyphomicrobiales</taxon>
        <taxon>Nitrobacteraceae</taxon>
        <taxon>Bradyrhizobium</taxon>
    </lineage>
</organism>
<dbReference type="PANTHER" id="PTHR46577">
    <property type="entry name" value="HTH-TYPE TRANSCRIPTIONAL REGULATORY PROTEIN GABR"/>
    <property type="match status" value="1"/>
</dbReference>